<dbReference type="InterPro" id="IPR036935">
    <property type="entry name" value="Ribosomal_bL9_N_sf"/>
</dbReference>
<feature type="domain" description="Ribosomal protein L9" evidence="5">
    <location>
        <begin position="60"/>
        <end position="90"/>
    </location>
</feature>
<sequence length="197" mass="23365">MHYAFFFLIYIFYIIFLPSYSRGFITPQIKRPSCVLYAVKRKKKKNPKLIHITVSSDNEIGKKGEVKQVKLSHAFNYIIPQRLGYRSTTDELVEKEKEDNTLKYIDDIRTSFIWAYKKKLNDLNILFHFKKDQKFAVTQDDLINYLLTRGLIRENDDVYEKIESKKIKLTDFGTYPIKYTFINNISINMSIHIIKTG</sequence>
<dbReference type="InterPro" id="IPR009027">
    <property type="entry name" value="Ribosomal_bL9/RNase_H1_N"/>
</dbReference>
<feature type="signal peptide" evidence="4">
    <location>
        <begin position="1"/>
        <end position="23"/>
    </location>
</feature>
<protein>
    <recommendedName>
        <fullName evidence="5">Ribosomal protein L9 domain-containing protein</fullName>
    </recommendedName>
</protein>
<reference evidence="6 7" key="1">
    <citation type="submission" date="2013-02" db="EMBL/GenBank/DDBJ databases">
        <title>The Genome Annotation of Plasmodium falciparum Vietnam Oak-Knoll (FVO).</title>
        <authorList>
            <consortium name="The Broad Institute Genome Sequencing Platform"/>
            <consortium name="The Broad Institute Genome Sequencing Center for Infectious Disease"/>
            <person name="Neafsey D."/>
            <person name="Hoffman S."/>
            <person name="Volkman S."/>
            <person name="Rosenthal P."/>
            <person name="Walker B."/>
            <person name="Young S.K."/>
            <person name="Zeng Q."/>
            <person name="Gargeya S."/>
            <person name="Fitzgerald M."/>
            <person name="Haas B."/>
            <person name="Abouelleil A."/>
            <person name="Allen A.W."/>
            <person name="Alvarado L."/>
            <person name="Arachchi H.M."/>
            <person name="Berlin A.M."/>
            <person name="Chapman S.B."/>
            <person name="Gainer-Dewar J."/>
            <person name="Goldberg J."/>
            <person name="Griggs A."/>
            <person name="Gujja S."/>
            <person name="Hansen M."/>
            <person name="Howarth C."/>
            <person name="Imamovic A."/>
            <person name="Ireland A."/>
            <person name="Larimer J."/>
            <person name="McCowan C."/>
            <person name="Murphy C."/>
            <person name="Pearson M."/>
            <person name="Poon T.W."/>
            <person name="Priest M."/>
            <person name="Roberts A."/>
            <person name="Saif S."/>
            <person name="Shea T."/>
            <person name="Sisk P."/>
            <person name="Sykes S."/>
            <person name="Wortman J."/>
            <person name="Nusbaum C."/>
            <person name="Birren B."/>
        </authorList>
    </citation>
    <scope>NUCLEOTIDE SEQUENCE [LARGE SCALE GENOMIC DNA]</scope>
    <source>
        <strain evidence="7">Vietnam Oak-Knoll (FVO)</strain>
    </source>
</reference>
<evidence type="ECO:0000256" key="2">
    <source>
        <dbReference type="ARBA" id="ARBA00022980"/>
    </source>
</evidence>
<gene>
    <name evidence="6" type="ORF">PFFVO_00471</name>
</gene>
<evidence type="ECO:0000259" key="5">
    <source>
        <dbReference type="Pfam" id="PF01281"/>
    </source>
</evidence>
<dbReference type="Gene3D" id="3.40.5.10">
    <property type="entry name" value="Ribosomal protein L9, N-terminal domain"/>
    <property type="match status" value="1"/>
</dbReference>
<accession>A0A024VE49</accession>
<evidence type="ECO:0000256" key="1">
    <source>
        <dbReference type="ARBA" id="ARBA00010605"/>
    </source>
</evidence>
<dbReference type="Pfam" id="PF01281">
    <property type="entry name" value="Ribosomal_L9_N"/>
    <property type="match status" value="1"/>
</dbReference>
<organism evidence="6 7">
    <name type="scientific">Plasmodium falciparum Vietnam Oak-Knoll</name>
    <name type="common">FVO</name>
    <dbReference type="NCBI Taxonomy" id="1036723"/>
    <lineage>
        <taxon>Eukaryota</taxon>
        <taxon>Sar</taxon>
        <taxon>Alveolata</taxon>
        <taxon>Apicomplexa</taxon>
        <taxon>Aconoidasida</taxon>
        <taxon>Haemosporida</taxon>
        <taxon>Plasmodiidae</taxon>
        <taxon>Plasmodium</taxon>
        <taxon>Plasmodium (Laverania)</taxon>
    </lineage>
</organism>
<dbReference type="GO" id="GO:0005840">
    <property type="term" value="C:ribosome"/>
    <property type="evidence" value="ECO:0007669"/>
    <property type="project" value="UniProtKB-KW"/>
</dbReference>
<evidence type="ECO:0000256" key="4">
    <source>
        <dbReference type="SAM" id="SignalP"/>
    </source>
</evidence>
<evidence type="ECO:0000313" key="7">
    <source>
        <dbReference type="Proteomes" id="UP000030690"/>
    </source>
</evidence>
<keyword evidence="2" id="KW-0689">Ribosomal protein</keyword>
<evidence type="ECO:0000313" key="6">
    <source>
        <dbReference type="EMBL" id="ETW20714.1"/>
    </source>
</evidence>
<keyword evidence="3" id="KW-0687">Ribonucleoprotein</keyword>
<dbReference type="InterPro" id="IPR020070">
    <property type="entry name" value="Ribosomal_bL9_N"/>
</dbReference>
<feature type="chain" id="PRO_5001539242" description="Ribosomal protein L9 domain-containing protein" evidence="4">
    <location>
        <begin position="24"/>
        <end position="197"/>
    </location>
</feature>
<dbReference type="SUPFAM" id="SSF55658">
    <property type="entry name" value="L9 N-domain-like"/>
    <property type="match status" value="1"/>
</dbReference>
<reference evidence="6 7" key="2">
    <citation type="submission" date="2013-02" db="EMBL/GenBank/DDBJ databases">
        <title>The Genome Sequence of Plasmodium falciparum Vietnam Oak-Knoll (FVO).</title>
        <authorList>
            <consortium name="The Broad Institute Genome Sequencing Platform"/>
            <consortium name="The Broad Institute Genome Sequencing Center for Infectious Disease"/>
            <person name="Neafsey D."/>
            <person name="Cheeseman I."/>
            <person name="Volkman S."/>
            <person name="Adams J."/>
            <person name="Walker B."/>
            <person name="Young S.K."/>
            <person name="Zeng Q."/>
            <person name="Gargeya S."/>
            <person name="Fitzgerald M."/>
            <person name="Haas B."/>
            <person name="Abouelleil A."/>
            <person name="Alvarado L."/>
            <person name="Arachchi H.M."/>
            <person name="Berlin A.M."/>
            <person name="Chapman S.B."/>
            <person name="Dewar J."/>
            <person name="Goldberg J."/>
            <person name="Griggs A."/>
            <person name="Gujja S."/>
            <person name="Hansen M."/>
            <person name="Howarth C."/>
            <person name="Imamovic A."/>
            <person name="Larimer J."/>
            <person name="McCowan C."/>
            <person name="Murphy C."/>
            <person name="Neiman D."/>
            <person name="Pearson M."/>
            <person name="Priest M."/>
            <person name="Roberts A."/>
            <person name="Saif S."/>
            <person name="Shea T."/>
            <person name="Sisk P."/>
            <person name="Sykes S."/>
            <person name="Wortman J."/>
            <person name="Nusbaum C."/>
            <person name="Birren B."/>
        </authorList>
    </citation>
    <scope>NUCLEOTIDE SEQUENCE [LARGE SCALE GENOMIC DNA]</scope>
    <source>
        <strain evidence="7">Vietnam Oak-Knoll (FVO)</strain>
    </source>
</reference>
<name>A0A024VE49_PLAFA</name>
<keyword evidence="4" id="KW-0732">Signal</keyword>
<dbReference type="OrthoDB" id="370989at2759"/>
<dbReference type="EMBL" id="KI925016">
    <property type="protein sequence ID" value="ETW20714.1"/>
    <property type="molecule type" value="Genomic_DNA"/>
</dbReference>
<evidence type="ECO:0000256" key="3">
    <source>
        <dbReference type="ARBA" id="ARBA00023274"/>
    </source>
</evidence>
<dbReference type="AlphaFoldDB" id="A0A024VE49"/>
<dbReference type="GO" id="GO:1990904">
    <property type="term" value="C:ribonucleoprotein complex"/>
    <property type="evidence" value="ECO:0007669"/>
    <property type="project" value="UniProtKB-KW"/>
</dbReference>
<proteinExistence type="inferred from homology"/>
<comment type="similarity">
    <text evidence="1">Belongs to the bacterial ribosomal protein bL9 family.</text>
</comment>
<dbReference type="Proteomes" id="UP000030690">
    <property type="component" value="Unassembled WGS sequence"/>
</dbReference>